<dbReference type="AlphaFoldDB" id="A0A1I5A9Z2"/>
<dbReference type="OrthoDB" id="8565005at2"/>
<organism evidence="1 2">
    <name type="scientific">Nitrosospira briensis</name>
    <dbReference type="NCBI Taxonomy" id="35799"/>
    <lineage>
        <taxon>Bacteria</taxon>
        <taxon>Pseudomonadati</taxon>
        <taxon>Pseudomonadota</taxon>
        <taxon>Betaproteobacteria</taxon>
        <taxon>Nitrosomonadales</taxon>
        <taxon>Nitrosomonadaceae</taxon>
        <taxon>Nitrosospira</taxon>
    </lineage>
</organism>
<evidence type="ECO:0000313" key="2">
    <source>
        <dbReference type="Proteomes" id="UP000183107"/>
    </source>
</evidence>
<protein>
    <submittedName>
        <fullName evidence="1">Uncharacterized protein</fullName>
    </submittedName>
</protein>
<accession>A0A1I5A9Z2</accession>
<keyword evidence="2" id="KW-1185">Reference proteome</keyword>
<dbReference type="EMBL" id="FOVJ01000002">
    <property type="protein sequence ID" value="SFN59272.1"/>
    <property type="molecule type" value="Genomic_DNA"/>
</dbReference>
<proteinExistence type="predicted"/>
<dbReference type="Proteomes" id="UP000183107">
    <property type="component" value="Unassembled WGS sequence"/>
</dbReference>
<name>A0A1I5A9Z2_9PROT</name>
<gene>
    <name evidence="1" type="ORF">SAMN05216386_1281</name>
</gene>
<dbReference type="RefSeq" id="WP_074795889.1">
    <property type="nucleotide sequence ID" value="NZ_FOVJ01000002.1"/>
</dbReference>
<reference evidence="2" key="1">
    <citation type="submission" date="2016-10" db="EMBL/GenBank/DDBJ databases">
        <authorList>
            <person name="Varghese N."/>
        </authorList>
    </citation>
    <scope>NUCLEOTIDE SEQUENCE [LARGE SCALE GENOMIC DNA]</scope>
    <source>
        <strain evidence="2">Nsp8</strain>
    </source>
</reference>
<evidence type="ECO:0000313" key="1">
    <source>
        <dbReference type="EMBL" id="SFN59272.1"/>
    </source>
</evidence>
<sequence>MRYKVLITPIEPSINDGPNFSGILAAYDIEASSESVAGDLAFIRFCEETPYRSHNRDDYTVNVQLPA</sequence>